<evidence type="ECO:0000256" key="2">
    <source>
        <dbReference type="ARBA" id="ARBA00022475"/>
    </source>
</evidence>
<evidence type="ECO:0000256" key="6">
    <source>
        <dbReference type="SAM" id="Phobius"/>
    </source>
</evidence>
<dbReference type="RefSeq" id="WP_024058309.1">
    <property type="nucleotide sequence ID" value="NZ_JAHAIN010000083.1"/>
</dbReference>
<accession>A0AAJ1F7Q9</accession>
<dbReference type="Pfam" id="PF02687">
    <property type="entry name" value="FtsX"/>
    <property type="match status" value="1"/>
</dbReference>
<dbReference type="AlphaFoldDB" id="A0AAJ1F7Q9"/>
<keyword evidence="2" id="KW-1003">Cell membrane</keyword>
<reference evidence="8" key="1">
    <citation type="submission" date="2022-01" db="EMBL/GenBank/DDBJ databases">
        <title>Collection of gut derived symbiotic bacterial strains cultured from healthy donors.</title>
        <authorList>
            <person name="Lin H."/>
            <person name="Kohout C."/>
            <person name="Waligurski E."/>
            <person name="Pamer E.G."/>
        </authorList>
    </citation>
    <scope>NUCLEOTIDE SEQUENCE</scope>
    <source>
        <strain evidence="8">DFI.7.46</strain>
    </source>
</reference>
<feature type="transmembrane region" description="Helical" evidence="6">
    <location>
        <begin position="151"/>
        <end position="172"/>
    </location>
</feature>
<feature type="transmembrane region" description="Helical" evidence="6">
    <location>
        <begin position="230"/>
        <end position="248"/>
    </location>
</feature>
<feature type="transmembrane region" description="Helical" evidence="6">
    <location>
        <begin position="85"/>
        <end position="107"/>
    </location>
</feature>
<feature type="transmembrane region" description="Helical" evidence="6">
    <location>
        <begin position="414"/>
        <end position="436"/>
    </location>
</feature>
<keyword evidence="3 6" id="KW-0812">Transmembrane</keyword>
<keyword evidence="4 6" id="KW-1133">Transmembrane helix</keyword>
<feature type="transmembrane region" description="Helical" evidence="6">
    <location>
        <begin position="317"/>
        <end position="335"/>
    </location>
</feature>
<feature type="transmembrane region" description="Helical" evidence="6">
    <location>
        <begin position="260"/>
        <end position="282"/>
    </location>
</feature>
<evidence type="ECO:0000256" key="3">
    <source>
        <dbReference type="ARBA" id="ARBA00022692"/>
    </source>
</evidence>
<evidence type="ECO:0000256" key="5">
    <source>
        <dbReference type="ARBA" id="ARBA00023136"/>
    </source>
</evidence>
<evidence type="ECO:0000313" key="8">
    <source>
        <dbReference type="EMBL" id="MCG4617588.1"/>
    </source>
</evidence>
<dbReference type="EMBL" id="JAKNHJ010000005">
    <property type="protein sequence ID" value="MCG4617588.1"/>
    <property type="molecule type" value="Genomic_DNA"/>
</dbReference>
<proteinExistence type="predicted"/>
<feature type="transmembrane region" description="Helical" evidence="6">
    <location>
        <begin position="355"/>
        <end position="376"/>
    </location>
</feature>
<evidence type="ECO:0000313" key="9">
    <source>
        <dbReference type="Proteomes" id="UP001200537"/>
    </source>
</evidence>
<feature type="transmembrane region" description="Helical" evidence="6">
    <location>
        <begin position="38"/>
        <end position="65"/>
    </location>
</feature>
<keyword evidence="5 6" id="KW-0472">Membrane</keyword>
<dbReference type="GO" id="GO:0005886">
    <property type="term" value="C:plasma membrane"/>
    <property type="evidence" value="ECO:0007669"/>
    <property type="project" value="UniProtKB-SubCell"/>
</dbReference>
<dbReference type="InterPro" id="IPR003838">
    <property type="entry name" value="ABC3_permease_C"/>
</dbReference>
<feature type="transmembrane region" description="Helical" evidence="6">
    <location>
        <begin position="448"/>
        <end position="468"/>
    </location>
</feature>
<comment type="caution">
    <text evidence="8">The sequence shown here is derived from an EMBL/GenBank/DDBJ whole genome shotgun (WGS) entry which is preliminary data.</text>
</comment>
<protein>
    <submittedName>
        <fullName evidence="8">FtsX-like permease family protein</fullName>
    </submittedName>
</protein>
<name>A0AAJ1F7Q9_9ACTO</name>
<dbReference type="Proteomes" id="UP001200537">
    <property type="component" value="Unassembled WGS sequence"/>
</dbReference>
<sequence length="485" mass="52494">MSTTNIASPATSSRAQNLNWLTFHLTKARFRSHQGESLLYLASILAYTVCAGLALTVAGGTYMFYNRWQTPTGIAAQLLKADASFQIMLKFYFLLAILACALIIPSLSSLATKAAVLGARGREKRLASLRLLGVSSAEVTKMTLLDTLIQAAIGSLIGTALYLATLPAWTFLEIEAKYITVKEMLLPWWLLLIVLAVIILLGQISSWWGMQQVRVSPLGVTRRASQPALRIWRLVAALAIFIAAFIVSQATLGLSKTRTIAIVSGIILVVILGFNLLGPYLLQLNARLLAKIPIPAMVLASRRIVADPKTTWRRVSGMGFLAFIAGFMAMSPVLVNSEGSDRLADNFITATRWDFQTGTMITLAVSFALCACAMLITQAATVIENAEQSRALAKMGAPRGFELRAMWLETLGPLVISVLGGGVLGLVAAMPMVLMLKEHTGQTPENSVIQMSLLMLAGLAVTAASIFASHPLHRRLRLLQQRAND</sequence>
<evidence type="ECO:0000256" key="1">
    <source>
        <dbReference type="ARBA" id="ARBA00004651"/>
    </source>
</evidence>
<feature type="domain" description="ABC3 transporter permease C-terminal" evidence="7">
    <location>
        <begin position="118"/>
        <end position="210"/>
    </location>
</feature>
<evidence type="ECO:0000259" key="7">
    <source>
        <dbReference type="Pfam" id="PF02687"/>
    </source>
</evidence>
<comment type="subcellular location">
    <subcellularLocation>
        <location evidence="1">Cell membrane</location>
        <topology evidence="1">Multi-pass membrane protein</topology>
    </subcellularLocation>
</comment>
<evidence type="ECO:0000256" key="4">
    <source>
        <dbReference type="ARBA" id="ARBA00022989"/>
    </source>
</evidence>
<organism evidence="8 9">
    <name type="scientific">Varibaculum cambriense</name>
    <dbReference type="NCBI Taxonomy" id="184870"/>
    <lineage>
        <taxon>Bacteria</taxon>
        <taxon>Bacillati</taxon>
        <taxon>Actinomycetota</taxon>
        <taxon>Actinomycetes</taxon>
        <taxon>Actinomycetales</taxon>
        <taxon>Actinomycetaceae</taxon>
        <taxon>Varibaculum</taxon>
    </lineage>
</organism>
<gene>
    <name evidence="8" type="ORF">L0M99_03625</name>
</gene>
<feature type="transmembrane region" description="Helical" evidence="6">
    <location>
        <begin position="184"/>
        <end position="210"/>
    </location>
</feature>